<dbReference type="AlphaFoldDB" id="A0AAV9MWV9"/>
<feature type="compositionally biased region" description="Pro residues" evidence="3">
    <location>
        <begin position="20"/>
        <end position="37"/>
    </location>
</feature>
<dbReference type="SMART" id="SM00322">
    <property type="entry name" value="KH"/>
    <property type="match status" value="3"/>
</dbReference>
<feature type="compositionally biased region" description="Low complexity" evidence="3">
    <location>
        <begin position="482"/>
        <end position="494"/>
    </location>
</feature>
<evidence type="ECO:0000256" key="2">
    <source>
        <dbReference type="PROSITE-ProRule" id="PRU00117"/>
    </source>
</evidence>
<name>A0AAV9MWV9_9EURO</name>
<dbReference type="InterPro" id="IPR004087">
    <property type="entry name" value="KH_dom"/>
</dbReference>
<feature type="region of interest" description="Disordered" evidence="3">
    <location>
        <begin position="257"/>
        <end position="282"/>
    </location>
</feature>
<evidence type="ECO:0000256" key="3">
    <source>
        <dbReference type="SAM" id="MobiDB-lite"/>
    </source>
</evidence>
<dbReference type="PANTHER" id="PTHR10288">
    <property type="entry name" value="KH DOMAIN CONTAINING RNA BINDING PROTEIN"/>
    <property type="match status" value="1"/>
</dbReference>
<evidence type="ECO:0000256" key="1">
    <source>
        <dbReference type="ARBA" id="ARBA00022737"/>
    </source>
</evidence>
<feature type="region of interest" description="Disordered" evidence="3">
    <location>
        <begin position="1"/>
        <end position="50"/>
    </location>
</feature>
<dbReference type="GeneID" id="89976978"/>
<dbReference type="Proteomes" id="UP001358417">
    <property type="component" value="Unassembled WGS sequence"/>
</dbReference>
<feature type="domain" description="K Homology" evidence="4">
    <location>
        <begin position="290"/>
        <end position="361"/>
    </location>
</feature>
<dbReference type="InterPro" id="IPR004088">
    <property type="entry name" value="KH_dom_type_1"/>
</dbReference>
<feature type="compositionally biased region" description="Pro residues" evidence="3">
    <location>
        <begin position="495"/>
        <end position="504"/>
    </location>
</feature>
<reference evidence="5 6" key="1">
    <citation type="submission" date="2023-08" db="EMBL/GenBank/DDBJ databases">
        <title>Black Yeasts Isolated from many extreme environments.</title>
        <authorList>
            <person name="Coleine C."/>
            <person name="Stajich J.E."/>
            <person name="Selbmann L."/>
        </authorList>
    </citation>
    <scope>NUCLEOTIDE SEQUENCE [LARGE SCALE GENOMIC DNA]</scope>
    <source>
        <strain evidence="5 6">CCFEE 5792</strain>
    </source>
</reference>
<organism evidence="5 6">
    <name type="scientific">Exophiala bonariae</name>
    <dbReference type="NCBI Taxonomy" id="1690606"/>
    <lineage>
        <taxon>Eukaryota</taxon>
        <taxon>Fungi</taxon>
        <taxon>Dikarya</taxon>
        <taxon>Ascomycota</taxon>
        <taxon>Pezizomycotina</taxon>
        <taxon>Eurotiomycetes</taxon>
        <taxon>Chaetothyriomycetidae</taxon>
        <taxon>Chaetothyriales</taxon>
        <taxon>Herpotrichiellaceae</taxon>
        <taxon>Exophiala</taxon>
    </lineage>
</organism>
<evidence type="ECO:0000259" key="4">
    <source>
        <dbReference type="SMART" id="SM00322"/>
    </source>
</evidence>
<evidence type="ECO:0000313" key="5">
    <source>
        <dbReference type="EMBL" id="KAK5046029.1"/>
    </source>
</evidence>
<feature type="compositionally biased region" description="Gly residues" evidence="3">
    <location>
        <begin position="381"/>
        <end position="393"/>
    </location>
</feature>
<gene>
    <name evidence="5" type="ORF">LTR84_008816</name>
</gene>
<dbReference type="Pfam" id="PF00013">
    <property type="entry name" value="KH_1"/>
    <property type="match status" value="3"/>
</dbReference>
<feature type="region of interest" description="Disordered" evidence="3">
    <location>
        <begin position="87"/>
        <end position="187"/>
    </location>
</feature>
<feature type="compositionally biased region" description="Basic and acidic residues" evidence="3">
    <location>
        <begin position="257"/>
        <end position="269"/>
    </location>
</feature>
<dbReference type="EMBL" id="JAVRRD010000033">
    <property type="protein sequence ID" value="KAK5046029.1"/>
    <property type="molecule type" value="Genomic_DNA"/>
</dbReference>
<feature type="compositionally biased region" description="Basic and acidic residues" evidence="3">
    <location>
        <begin position="368"/>
        <end position="380"/>
    </location>
</feature>
<dbReference type="InterPro" id="IPR036612">
    <property type="entry name" value="KH_dom_type_1_sf"/>
</dbReference>
<evidence type="ECO:0000313" key="6">
    <source>
        <dbReference type="Proteomes" id="UP001358417"/>
    </source>
</evidence>
<sequence length="554" mass="58678">MADLSNILAALAAQRGTPSQAPPPPLQGAPYPPPQYATPPGGATPYGLPQPINSGSVDLANIKPVSSGSVSIADAIAKARNIAAEKGLSYDPSRPPINMDPRAANRGYRRSRSPSRSPPRMSRDGYRDPYNNNPYRDERRGNDRGFTRERSFSPRGGLYSPRYRDERSPGRDRGAVAGAAPGADGESEIVPLDKSLVGLIIGRSGENLRRVESTTGARVQFMDGPEVAGTQRHCRISGGRSARAAAKAEIFKIIEDNESAKRGGGDRSRNQGNQGSQGGNKAVVVQSKGEGDSLQMLVPDRTVGLIIGRGGETIRDLQDRSGCHVNIVGENKSINGMRPVNLIGSPSAQQYARDLILEIVESDQKGISVKDLHRDREDTHGGGGGGGGGGSGNGKINDSITVPGEAVGMIIGKGGESIRDMQNQTGCKINVSSATGRDIEREIGLIGTRQAIDAAKRAIMEKVDTVRARSQARETRDDYTDHYGGQQQQQQHQQQPPPGYPPTAIPAAQPGAPPPAAGGADPYAAYGGYHNYLSMWYAAMAAQQQGGQGQGEQR</sequence>
<feature type="region of interest" description="Disordered" evidence="3">
    <location>
        <begin position="368"/>
        <end position="400"/>
    </location>
</feature>
<feature type="compositionally biased region" description="Low complexity" evidence="3">
    <location>
        <begin position="175"/>
        <end position="184"/>
    </location>
</feature>
<keyword evidence="2" id="KW-0694">RNA-binding</keyword>
<feature type="domain" description="K Homology" evidence="4">
    <location>
        <begin position="394"/>
        <end position="464"/>
    </location>
</feature>
<dbReference type="GO" id="GO:0003723">
    <property type="term" value="F:RNA binding"/>
    <property type="evidence" value="ECO:0007669"/>
    <property type="project" value="UniProtKB-UniRule"/>
</dbReference>
<keyword evidence="6" id="KW-1185">Reference proteome</keyword>
<proteinExistence type="predicted"/>
<accession>A0AAV9MWV9</accession>
<feature type="compositionally biased region" description="Basic and acidic residues" evidence="3">
    <location>
        <begin position="135"/>
        <end position="152"/>
    </location>
</feature>
<dbReference type="PROSITE" id="PS50084">
    <property type="entry name" value="KH_TYPE_1"/>
    <property type="match status" value="3"/>
</dbReference>
<feature type="domain" description="K Homology" evidence="4">
    <location>
        <begin position="184"/>
        <end position="255"/>
    </location>
</feature>
<feature type="region of interest" description="Disordered" evidence="3">
    <location>
        <begin position="467"/>
        <end position="524"/>
    </location>
</feature>
<protein>
    <recommendedName>
        <fullName evidence="4">K Homology domain-containing protein</fullName>
    </recommendedName>
</protein>
<keyword evidence="1" id="KW-0677">Repeat</keyword>
<comment type="caution">
    <text evidence="5">The sequence shown here is derived from an EMBL/GenBank/DDBJ whole genome shotgun (WGS) entry which is preliminary data.</text>
</comment>
<dbReference type="SUPFAM" id="SSF54791">
    <property type="entry name" value="Eukaryotic type KH-domain (KH-domain type I)"/>
    <property type="match status" value="3"/>
</dbReference>
<dbReference type="RefSeq" id="XP_064701634.1">
    <property type="nucleotide sequence ID" value="XM_064852360.1"/>
</dbReference>
<dbReference type="Gene3D" id="3.30.1370.10">
    <property type="entry name" value="K Homology domain, type 1"/>
    <property type="match status" value="3"/>
</dbReference>
<feature type="compositionally biased region" description="Basic and acidic residues" evidence="3">
    <location>
        <begin position="467"/>
        <end position="481"/>
    </location>
</feature>
<dbReference type="CDD" id="cd00105">
    <property type="entry name" value="KH-I"/>
    <property type="match status" value="1"/>
</dbReference>
<feature type="compositionally biased region" description="Basic and acidic residues" evidence="3">
    <location>
        <begin position="162"/>
        <end position="174"/>
    </location>
</feature>